<dbReference type="EMBL" id="NMUH01005550">
    <property type="protein sequence ID" value="MQM13073.1"/>
    <property type="molecule type" value="Genomic_DNA"/>
</dbReference>
<feature type="compositionally biased region" description="Polar residues" evidence="1">
    <location>
        <begin position="90"/>
        <end position="129"/>
    </location>
</feature>
<dbReference type="AlphaFoldDB" id="A0A843WNL4"/>
<reference evidence="2" key="1">
    <citation type="submission" date="2017-07" db="EMBL/GenBank/DDBJ databases">
        <title>Taro Niue Genome Assembly and Annotation.</title>
        <authorList>
            <person name="Atibalentja N."/>
            <person name="Keating K."/>
            <person name="Fields C.J."/>
        </authorList>
    </citation>
    <scope>NUCLEOTIDE SEQUENCE</scope>
    <source>
        <strain evidence="2">Niue_2</strain>
        <tissue evidence="2">Leaf</tissue>
    </source>
</reference>
<comment type="caution">
    <text evidence="2">The sequence shown here is derived from an EMBL/GenBank/DDBJ whole genome shotgun (WGS) entry which is preliminary data.</text>
</comment>
<proteinExistence type="predicted"/>
<sequence length="161" mass="17879">MLATRGATNCYHHRPAMNSCYSESLPGKSRGSTTKQRKQRNASTTTRVRPKMTPAEPANKPSAHTRRDKEAHGTPECARETRVSKHKHPTSQTSTRSGRNNQVSPRETPNNHVRSNVSPQARPPQTSTRSRADKQNPPASRVLHEVRELHTAVPPQTAPTN</sequence>
<evidence type="ECO:0000313" key="3">
    <source>
        <dbReference type="Proteomes" id="UP000652761"/>
    </source>
</evidence>
<feature type="region of interest" description="Disordered" evidence="1">
    <location>
        <begin position="1"/>
        <end position="161"/>
    </location>
</feature>
<keyword evidence="3" id="KW-1185">Reference proteome</keyword>
<dbReference type="Proteomes" id="UP000652761">
    <property type="component" value="Unassembled WGS sequence"/>
</dbReference>
<protein>
    <submittedName>
        <fullName evidence="2">Uncharacterized protein</fullName>
    </submittedName>
</protein>
<accession>A0A843WNL4</accession>
<name>A0A843WNL4_COLES</name>
<evidence type="ECO:0000256" key="1">
    <source>
        <dbReference type="SAM" id="MobiDB-lite"/>
    </source>
</evidence>
<organism evidence="2 3">
    <name type="scientific">Colocasia esculenta</name>
    <name type="common">Wild taro</name>
    <name type="synonym">Arum esculentum</name>
    <dbReference type="NCBI Taxonomy" id="4460"/>
    <lineage>
        <taxon>Eukaryota</taxon>
        <taxon>Viridiplantae</taxon>
        <taxon>Streptophyta</taxon>
        <taxon>Embryophyta</taxon>
        <taxon>Tracheophyta</taxon>
        <taxon>Spermatophyta</taxon>
        <taxon>Magnoliopsida</taxon>
        <taxon>Liliopsida</taxon>
        <taxon>Araceae</taxon>
        <taxon>Aroideae</taxon>
        <taxon>Colocasieae</taxon>
        <taxon>Colocasia</taxon>
    </lineage>
</organism>
<evidence type="ECO:0000313" key="2">
    <source>
        <dbReference type="EMBL" id="MQM13073.1"/>
    </source>
</evidence>
<gene>
    <name evidence="2" type="ORF">Taro_045994</name>
</gene>
<feature type="compositionally biased region" description="Basic and acidic residues" evidence="1">
    <location>
        <begin position="65"/>
        <end position="83"/>
    </location>
</feature>
<feature type="non-terminal residue" evidence="2">
    <location>
        <position position="1"/>
    </location>
</feature>